<evidence type="ECO:0000313" key="8">
    <source>
        <dbReference type="Proteomes" id="UP001500067"/>
    </source>
</evidence>
<evidence type="ECO:0000256" key="4">
    <source>
        <dbReference type="ARBA" id="ARBA00023136"/>
    </source>
</evidence>
<feature type="transmembrane region" description="Helical" evidence="5">
    <location>
        <begin position="257"/>
        <end position="278"/>
    </location>
</feature>
<feature type="transmembrane region" description="Helical" evidence="5">
    <location>
        <begin position="40"/>
        <end position="64"/>
    </location>
</feature>
<keyword evidence="2 5" id="KW-0812">Transmembrane</keyword>
<evidence type="ECO:0000313" key="7">
    <source>
        <dbReference type="EMBL" id="GAA4460816.1"/>
    </source>
</evidence>
<dbReference type="Proteomes" id="UP001500067">
    <property type="component" value="Unassembled WGS sequence"/>
</dbReference>
<feature type="transmembrane region" description="Helical" evidence="5">
    <location>
        <begin position="388"/>
        <end position="419"/>
    </location>
</feature>
<organism evidence="7 8">
    <name type="scientific">Nemorincola caseinilytica</name>
    <dbReference type="NCBI Taxonomy" id="2054315"/>
    <lineage>
        <taxon>Bacteria</taxon>
        <taxon>Pseudomonadati</taxon>
        <taxon>Bacteroidota</taxon>
        <taxon>Chitinophagia</taxon>
        <taxon>Chitinophagales</taxon>
        <taxon>Chitinophagaceae</taxon>
        <taxon>Nemorincola</taxon>
    </lineage>
</organism>
<dbReference type="InterPro" id="IPR001902">
    <property type="entry name" value="SLC26A/SulP_fam"/>
</dbReference>
<dbReference type="EMBL" id="BAABFA010000004">
    <property type="protein sequence ID" value="GAA4460816.1"/>
    <property type="molecule type" value="Genomic_DNA"/>
</dbReference>
<feature type="transmembrane region" description="Helical" evidence="5">
    <location>
        <begin position="15"/>
        <end position="33"/>
    </location>
</feature>
<comment type="subcellular location">
    <subcellularLocation>
        <location evidence="1">Membrane</location>
        <topology evidence="1">Multi-pass membrane protein</topology>
    </subcellularLocation>
</comment>
<keyword evidence="4 5" id="KW-0472">Membrane</keyword>
<dbReference type="PANTHER" id="PTHR11814">
    <property type="entry name" value="SULFATE TRANSPORTER"/>
    <property type="match status" value="1"/>
</dbReference>
<sequence>MESRKYTFDIFRKDFLSGLIVFLIALPLCLGIAQASHAPLFAGIVAGIVGGIVVGSFSGSSLSVTGPAAGLTAIVLAAITQMQAFDIFLCSVIIAGALQLVFGFLKAGGIANYIPSSVIEGMLAGIGLTIIIKQLPEAVGYLKNAEDYMEDADDGFVANTIGLAMHHIQEGALIISLVGLFLLILWSTKAFRRIQLIPAGLVVVIVGTLLNLLFANVAPTLVLDSAHLVKLPVPDTFSDFMGNFMFPNLSGFTLPKVWETGVVIAVVASIETLLCIEATDKLDPMKRYTSTDRELKAQGIGNIVSGLLGGLPVTSVIVRSSANVNAGAKTKASTIVHGMLLLVCAASIPAILNLIPKAALAAILLYTGYKLCKPSFFIHMWKGGRTQFIPFVATVVGVVGLDLLKGVGIGLAISIFYLLRHNARISYYMQRKPATDGEAVKLVLAQEVSFLNKASIKNTLNGLPANSSVTIDASQAQYIDFDVLDMIREFCNTQAIDKNINMSLVGFRDKYNIYPHKPNGGGDNDN</sequence>
<feature type="transmembrane region" description="Helical" evidence="5">
    <location>
        <begin position="117"/>
        <end position="136"/>
    </location>
</feature>
<feature type="domain" description="SLC26A/SulP transporter" evidence="6">
    <location>
        <begin position="11"/>
        <end position="393"/>
    </location>
</feature>
<evidence type="ECO:0000256" key="3">
    <source>
        <dbReference type="ARBA" id="ARBA00022989"/>
    </source>
</evidence>
<gene>
    <name evidence="7" type="ORF">GCM10023093_04220</name>
</gene>
<feature type="transmembrane region" description="Helical" evidence="5">
    <location>
        <begin position="338"/>
        <end position="367"/>
    </location>
</feature>
<name>A0ABP8N5K1_9BACT</name>
<dbReference type="Pfam" id="PF00916">
    <property type="entry name" value="Sulfate_transp"/>
    <property type="match status" value="1"/>
</dbReference>
<feature type="transmembrane region" description="Helical" evidence="5">
    <location>
        <begin position="84"/>
        <end position="105"/>
    </location>
</feature>
<accession>A0ABP8N5K1</accession>
<feature type="transmembrane region" description="Helical" evidence="5">
    <location>
        <begin position="156"/>
        <end position="184"/>
    </location>
</feature>
<feature type="transmembrane region" description="Helical" evidence="5">
    <location>
        <begin position="196"/>
        <end position="215"/>
    </location>
</feature>
<evidence type="ECO:0000256" key="2">
    <source>
        <dbReference type="ARBA" id="ARBA00022692"/>
    </source>
</evidence>
<evidence type="ECO:0000256" key="1">
    <source>
        <dbReference type="ARBA" id="ARBA00004141"/>
    </source>
</evidence>
<evidence type="ECO:0000256" key="5">
    <source>
        <dbReference type="SAM" id="Phobius"/>
    </source>
</evidence>
<proteinExistence type="predicted"/>
<comment type="caution">
    <text evidence="7">The sequence shown here is derived from an EMBL/GenBank/DDBJ whole genome shotgun (WGS) entry which is preliminary data.</text>
</comment>
<dbReference type="RefSeq" id="WP_345077810.1">
    <property type="nucleotide sequence ID" value="NZ_BAABFA010000004.1"/>
</dbReference>
<protein>
    <submittedName>
        <fullName evidence="7">SulP family inorganic anion transporter</fullName>
    </submittedName>
</protein>
<reference evidence="8" key="1">
    <citation type="journal article" date="2019" name="Int. J. Syst. Evol. Microbiol.">
        <title>The Global Catalogue of Microorganisms (GCM) 10K type strain sequencing project: providing services to taxonomists for standard genome sequencing and annotation.</title>
        <authorList>
            <consortium name="The Broad Institute Genomics Platform"/>
            <consortium name="The Broad Institute Genome Sequencing Center for Infectious Disease"/>
            <person name="Wu L."/>
            <person name="Ma J."/>
        </authorList>
    </citation>
    <scope>NUCLEOTIDE SEQUENCE [LARGE SCALE GENOMIC DNA]</scope>
    <source>
        <strain evidence="8">JCM 32105</strain>
    </source>
</reference>
<keyword evidence="3 5" id="KW-1133">Transmembrane helix</keyword>
<keyword evidence="8" id="KW-1185">Reference proteome</keyword>
<dbReference type="InterPro" id="IPR011547">
    <property type="entry name" value="SLC26A/SulP_dom"/>
</dbReference>
<feature type="transmembrane region" description="Helical" evidence="5">
    <location>
        <begin position="299"/>
        <end position="318"/>
    </location>
</feature>
<evidence type="ECO:0000259" key="6">
    <source>
        <dbReference type="Pfam" id="PF00916"/>
    </source>
</evidence>